<dbReference type="AlphaFoldDB" id="A0A9D4GJ22"/>
<dbReference type="Gene3D" id="2.30.30.40">
    <property type="entry name" value="SH3 Domains"/>
    <property type="match status" value="1"/>
</dbReference>
<dbReference type="Proteomes" id="UP000828390">
    <property type="component" value="Unassembled WGS sequence"/>
</dbReference>
<dbReference type="InterPro" id="IPR050384">
    <property type="entry name" value="Endophilin_SH3RF"/>
</dbReference>
<name>A0A9D4GJ22_DREPO</name>
<dbReference type="Pfam" id="PF00018">
    <property type="entry name" value="SH3_1"/>
    <property type="match status" value="1"/>
</dbReference>
<reference evidence="4" key="2">
    <citation type="submission" date="2020-11" db="EMBL/GenBank/DDBJ databases">
        <authorList>
            <person name="McCartney M.A."/>
            <person name="Auch B."/>
            <person name="Kono T."/>
            <person name="Mallez S."/>
            <person name="Becker A."/>
            <person name="Gohl D.M."/>
            <person name="Silverstein K.A.T."/>
            <person name="Koren S."/>
            <person name="Bechman K.B."/>
            <person name="Herman A."/>
            <person name="Abrahante J.E."/>
            <person name="Garbe J."/>
        </authorList>
    </citation>
    <scope>NUCLEOTIDE SEQUENCE</scope>
    <source>
        <strain evidence="4">Duluth1</strain>
        <tissue evidence="4">Whole animal</tissue>
    </source>
</reference>
<comment type="caution">
    <text evidence="4">The sequence shown here is derived from an EMBL/GenBank/DDBJ whole genome shotgun (WGS) entry which is preliminary data.</text>
</comment>
<dbReference type="PRINTS" id="PR00499">
    <property type="entry name" value="P67PHOX"/>
</dbReference>
<keyword evidence="1 2" id="KW-0728">SH3 domain</keyword>
<dbReference type="PANTHER" id="PTHR14167:SF116">
    <property type="entry name" value="CAP, ISOFORM AC"/>
    <property type="match status" value="1"/>
</dbReference>
<dbReference type="EMBL" id="JAIWYP010000005">
    <property type="protein sequence ID" value="KAH3818020.1"/>
    <property type="molecule type" value="Genomic_DNA"/>
</dbReference>
<keyword evidence="5" id="KW-1185">Reference proteome</keyword>
<sequence>MIVSQRLDLFGMKEACAEVQFDFEPETEDKLGFQEGEIITLIAHIDENWFEGSVRAKRGFFPINYVKVVVPLP</sequence>
<dbReference type="SMART" id="SM00326">
    <property type="entry name" value="SH3"/>
    <property type="match status" value="1"/>
</dbReference>
<evidence type="ECO:0000256" key="2">
    <source>
        <dbReference type="PROSITE-ProRule" id="PRU00192"/>
    </source>
</evidence>
<reference evidence="4" key="1">
    <citation type="journal article" date="2019" name="bioRxiv">
        <title>The Genome of the Zebra Mussel, Dreissena polymorpha: A Resource for Invasive Species Research.</title>
        <authorList>
            <person name="McCartney M.A."/>
            <person name="Auch B."/>
            <person name="Kono T."/>
            <person name="Mallez S."/>
            <person name="Zhang Y."/>
            <person name="Obille A."/>
            <person name="Becker A."/>
            <person name="Abrahante J.E."/>
            <person name="Garbe J."/>
            <person name="Badalamenti J.P."/>
            <person name="Herman A."/>
            <person name="Mangelson H."/>
            <person name="Liachko I."/>
            <person name="Sullivan S."/>
            <person name="Sone E.D."/>
            <person name="Koren S."/>
            <person name="Silverstein K.A.T."/>
            <person name="Beckman K.B."/>
            <person name="Gohl D.M."/>
        </authorList>
    </citation>
    <scope>NUCLEOTIDE SEQUENCE</scope>
    <source>
        <strain evidence="4">Duluth1</strain>
        <tissue evidence="4">Whole animal</tissue>
    </source>
</reference>
<accession>A0A9D4GJ22</accession>
<dbReference type="PRINTS" id="PR00452">
    <property type="entry name" value="SH3DOMAIN"/>
</dbReference>
<evidence type="ECO:0000313" key="4">
    <source>
        <dbReference type="EMBL" id="KAH3818020.1"/>
    </source>
</evidence>
<proteinExistence type="predicted"/>
<evidence type="ECO:0000256" key="1">
    <source>
        <dbReference type="ARBA" id="ARBA00022443"/>
    </source>
</evidence>
<evidence type="ECO:0000313" key="5">
    <source>
        <dbReference type="Proteomes" id="UP000828390"/>
    </source>
</evidence>
<organism evidence="4 5">
    <name type="scientific">Dreissena polymorpha</name>
    <name type="common">Zebra mussel</name>
    <name type="synonym">Mytilus polymorpha</name>
    <dbReference type="NCBI Taxonomy" id="45954"/>
    <lineage>
        <taxon>Eukaryota</taxon>
        <taxon>Metazoa</taxon>
        <taxon>Spiralia</taxon>
        <taxon>Lophotrochozoa</taxon>
        <taxon>Mollusca</taxon>
        <taxon>Bivalvia</taxon>
        <taxon>Autobranchia</taxon>
        <taxon>Heteroconchia</taxon>
        <taxon>Euheterodonta</taxon>
        <taxon>Imparidentia</taxon>
        <taxon>Neoheterodontei</taxon>
        <taxon>Myida</taxon>
        <taxon>Dreissenoidea</taxon>
        <taxon>Dreissenidae</taxon>
        <taxon>Dreissena</taxon>
    </lineage>
</organism>
<dbReference type="PANTHER" id="PTHR14167">
    <property type="entry name" value="SH3 DOMAIN-CONTAINING"/>
    <property type="match status" value="1"/>
</dbReference>
<protein>
    <recommendedName>
        <fullName evidence="3">SH3 domain-containing protein</fullName>
    </recommendedName>
</protein>
<evidence type="ECO:0000259" key="3">
    <source>
        <dbReference type="PROSITE" id="PS50002"/>
    </source>
</evidence>
<gene>
    <name evidence="4" type="ORF">DPMN_119607</name>
</gene>
<dbReference type="PROSITE" id="PS50002">
    <property type="entry name" value="SH3"/>
    <property type="match status" value="1"/>
</dbReference>
<dbReference type="SUPFAM" id="SSF50044">
    <property type="entry name" value="SH3-domain"/>
    <property type="match status" value="1"/>
</dbReference>
<dbReference type="InterPro" id="IPR036028">
    <property type="entry name" value="SH3-like_dom_sf"/>
</dbReference>
<feature type="domain" description="SH3" evidence="3">
    <location>
        <begin position="12"/>
        <end position="71"/>
    </location>
</feature>
<dbReference type="InterPro" id="IPR001452">
    <property type="entry name" value="SH3_domain"/>
</dbReference>